<evidence type="ECO:0000256" key="5">
    <source>
        <dbReference type="SAM" id="Phobius"/>
    </source>
</evidence>
<dbReference type="RefSeq" id="WP_089200193.1">
    <property type="nucleotide sequence ID" value="NZ_NHRJ02000005.1"/>
</dbReference>
<evidence type="ECO:0000256" key="4">
    <source>
        <dbReference type="ARBA" id="ARBA00023136"/>
    </source>
</evidence>
<keyword evidence="2 5" id="KW-0812">Transmembrane</keyword>
<proteinExistence type="predicted"/>
<feature type="transmembrane region" description="Helical" evidence="5">
    <location>
        <begin position="12"/>
        <end position="32"/>
    </location>
</feature>
<feature type="transmembrane region" description="Helical" evidence="5">
    <location>
        <begin position="221"/>
        <end position="238"/>
    </location>
</feature>
<dbReference type="InterPro" id="IPR051533">
    <property type="entry name" value="WaaL-like"/>
</dbReference>
<reference evidence="7" key="1">
    <citation type="submission" date="2018-06" db="EMBL/GenBank/DDBJ databases">
        <title>Paenibacillus xerothermodurans sp. nov. an extremely dry heat resistant spore forming bacterium isolated from the soil of Cape Canaveral, Florida.</title>
        <authorList>
            <person name="Seuylemezian A."/>
            <person name="Kaur N."/>
            <person name="Patil P."/>
            <person name="Patil P."/>
            <person name="Mayilraj S."/>
            <person name="Vaishampayan P."/>
        </authorList>
    </citation>
    <scope>NUCLEOTIDE SEQUENCE [LARGE SCALE GENOMIC DNA]</scope>
    <source>
        <strain evidence="7">ATCC 27380</strain>
    </source>
</reference>
<dbReference type="Pfam" id="PF04932">
    <property type="entry name" value="Wzy_C"/>
    <property type="match status" value="1"/>
</dbReference>
<name>A0A2W1NZ76_PAEXE</name>
<feature type="transmembrane region" description="Helical" evidence="5">
    <location>
        <begin position="268"/>
        <end position="289"/>
    </location>
</feature>
<gene>
    <name evidence="7" type="ORF">CBW46_011760</name>
</gene>
<protein>
    <submittedName>
        <fullName evidence="7">O-antigen ligase domain-containing protein</fullName>
    </submittedName>
</protein>
<dbReference type="GO" id="GO:0016874">
    <property type="term" value="F:ligase activity"/>
    <property type="evidence" value="ECO:0007669"/>
    <property type="project" value="UniProtKB-KW"/>
</dbReference>
<dbReference type="EMBL" id="NHRJ02000005">
    <property type="protein sequence ID" value="PZE20822.1"/>
    <property type="molecule type" value="Genomic_DNA"/>
</dbReference>
<sequence length="814" mass="92339">MYKKDLANEERNSILFWLLTGFVTLFLFWAPFQKALFNGNTFEFERNIYTSLVWGFIALVVASLYLFYHWKLQDHRDLLSILVWLLPLTYLISKISAASQYYATNMLYIQILYAVFFILGIYLCRGSIGNRIISNGLMLSGYVVVWFGLFNWLGYKEGSARAIQWFVDLPGQLEYRDAVMSADGQLRLTSTFQYANSYAAFLIAMLLGAVYLVVTRKRPHSILIHGFMLVPIIISFLLTLSRGGLVVLPVVMLLLLPFMKLTRQIFMFVHLGVAAIISLLILGKITAIGEQFHKLQDLSSASTGLWILIGSSAACAVIIWLLQKYVFNTVQGFVESKLKMRYANFLLPAAALVLGSLGLFLLFGNTGVTNLLPESIKQRIENINFAQHSVLERGTFYKDAMKLFSDYPVTGAGGGAWAALYEKYQNNPYVSRQAHNFFIQYLVETGVVGILILIGFLVYVFGLYIRNKLSEDENTPDRHLFFIIAISILVHSVIDFDLSYVFLGTLVFLSLGAMVSHTKFPLSFSAIKDEEKGYLHKTYPAVLLVVSLVMFFISAKNLSANSEFLAANQAARSQGSLNEIFAPLNSALSTRDSHPDYALLKMQILAQVYEQNQDEQAYKELLQLINKTKASEPHNRNLLEMEFHAYAMKGELEKASDLINANINNFPWDITLYERSIELDLQLSEKARAASNTALQRQYWDHAFTMHDTITNQMKKLESLPKEQIAGRAFHVTNNISLNLGQIEYIRGNYESAINFFKINLSDKFEDPVSRDAARWYLAALQKQNKTDQPLFDELVAADPTERNEINKLVNATF</sequence>
<keyword evidence="3 5" id="KW-1133">Transmembrane helix</keyword>
<keyword evidence="8" id="KW-1185">Reference proteome</keyword>
<keyword evidence="4 5" id="KW-0472">Membrane</keyword>
<feature type="domain" description="O-antigen ligase-related" evidence="6">
    <location>
        <begin position="300"/>
        <end position="454"/>
    </location>
</feature>
<dbReference type="InterPro" id="IPR007016">
    <property type="entry name" value="O-antigen_ligase-rel_domated"/>
</dbReference>
<evidence type="ECO:0000256" key="1">
    <source>
        <dbReference type="ARBA" id="ARBA00004141"/>
    </source>
</evidence>
<feature type="transmembrane region" description="Helical" evidence="5">
    <location>
        <begin position="244"/>
        <end position="261"/>
    </location>
</feature>
<comment type="subcellular location">
    <subcellularLocation>
        <location evidence="1">Membrane</location>
        <topology evidence="1">Multi-pass membrane protein</topology>
    </subcellularLocation>
</comment>
<dbReference type="PANTHER" id="PTHR37422:SF13">
    <property type="entry name" value="LIPOPOLYSACCHARIDE BIOSYNTHESIS PROTEIN PA4999-RELATED"/>
    <property type="match status" value="1"/>
</dbReference>
<evidence type="ECO:0000313" key="7">
    <source>
        <dbReference type="EMBL" id="PZE20822.1"/>
    </source>
</evidence>
<dbReference type="OrthoDB" id="1808577at2"/>
<feature type="transmembrane region" description="Helical" evidence="5">
    <location>
        <begin position="136"/>
        <end position="155"/>
    </location>
</feature>
<dbReference type="PANTHER" id="PTHR37422">
    <property type="entry name" value="TEICHURONIC ACID BIOSYNTHESIS PROTEIN TUAE"/>
    <property type="match status" value="1"/>
</dbReference>
<feature type="transmembrane region" description="Helical" evidence="5">
    <location>
        <begin position="438"/>
        <end position="465"/>
    </location>
</feature>
<keyword evidence="7" id="KW-0436">Ligase</keyword>
<feature type="transmembrane region" description="Helical" evidence="5">
    <location>
        <begin position="107"/>
        <end position="124"/>
    </location>
</feature>
<feature type="transmembrane region" description="Helical" evidence="5">
    <location>
        <begin position="477"/>
        <end position="494"/>
    </location>
</feature>
<dbReference type="Proteomes" id="UP000214746">
    <property type="component" value="Unassembled WGS sequence"/>
</dbReference>
<evidence type="ECO:0000259" key="6">
    <source>
        <dbReference type="Pfam" id="PF04932"/>
    </source>
</evidence>
<dbReference type="GO" id="GO:0016020">
    <property type="term" value="C:membrane"/>
    <property type="evidence" value="ECO:0007669"/>
    <property type="project" value="UniProtKB-SubCell"/>
</dbReference>
<dbReference type="AlphaFoldDB" id="A0A2W1NZ76"/>
<feature type="transmembrane region" description="Helical" evidence="5">
    <location>
        <begin position="538"/>
        <end position="555"/>
    </location>
</feature>
<feature type="transmembrane region" description="Helical" evidence="5">
    <location>
        <begin position="301"/>
        <end position="322"/>
    </location>
</feature>
<comment type="caution">
    <text evidence="7">The sequence shown here is derived from an EMBL/GenBank/DDBJ whole genome shotgun (WGS) entry which is preliminary data.</text>
</comment>
<evidence type="ECO:0000256" key="2">
    <source>
        <dbReference type="ARBA" id="ARBA00022692"/>
    </source>
</evidence>
<feature type="transmembrane region" description="Helical" evidence="5">
    <location>
        <begin position="52"/>
        <end position="70"/>
    </location>
</feature>
<evidence type="ECO:0000256" key="3">
    <source>
        <dbReference type="ARBA" id="ARBA00022989"/>
    </source>
</evidence>
<feature type="transmembrane region" description="Helical" evidence="5">
    <location>
        <begin position="195"/>
        <end position="214"/>
    </location>
</feature>
<accession>A0A2W1NZ76</accession>
<feature type="transmembrane region" description="Helical" evidence="5">
    <location>
        <begin position="82"/>
        <end position="101"/>
    </location>
</feature>
<organism evidence="7 8">
    <name type="scientific">Paenibacillus xerothermodurans</name>
    <dbReference type="NCBI Taxonomy" id="1977292"/>
    <lineage>
        <taxon>Bacteria</taxon>
        <taxon>Bacillati</taxon>
        <taxon>Bacillota</taxon>
        <taxon>Bacilli</taxon>
        <taxon>Bacillales</taxon>
        <taxon>Paenibacillaceae</taxon>
        <taxon>Paenibacillus</taxon>
    </lineage>
</organism>
<evidence type="ECO:0000313" key="8">
    <source>
        <dbReference type="Proteomes" id="UP000214746"/>
    </source>
</evidence>
<feature type="transmembrane region" description="Helical" evidence="5">
    <location>
        <begin position="500"/>
        <end position="517"/>
    </location>
</feature>
<feature type="transmembrane region" description="Helical" evidence="5">
    <location>
        <begin position="342"/>
        <end position="363"/>
    </location>
</feature>